<dbReference type="GO" id="GO:0006397">
    <property type="term" value="P:mRNA processing"/>
    <property type="evidence" value="ECO:0007669"/>
    <property type="project" value="UniProtKB-KW"/>
</dbReference>
<evidence type="ECO:0000313" key="8">
    <source>
        <dbReference type="Proteomes" id="UP001359559"/>
    </source>
</evidence>
<dbReference type="PANTHER" id="PTHR36884">
    <property type="entry name" value="FIP1[III]-LIKE PROTEIN"/>
    <property type="match status" value="1"/>
</dbReference>
<feature type="compositionally biased region" description="Basic and acidic residues" evidence="5">
    <location>
        <begin position="1261"/>
        <end position="1270"/>
    </location>
</feature>
<name>A0AAN9JRF1_CLITE</name>
<feature type="compositionally biased region" description="Basic and acidic residues" evidence="5">
    <location>
        <begin position="1278"/>
        <end position="1315"/>
    </location>
</feature>
<protein>
    <recommendedName>
        <fullName evidence="6">Pre-mRNA polyadenylation factor Fip1 domain-containing protein</fullName>
    </recommendedName>
</protein>
<evidence type="ECO:0000256" key="2">
    <source>
        <dbReference type="ARBA" id="ARBA00007459"/>
    </source>
</evidence>
<feature type="region of interest" description="Disordered" evidence="5">
    <location>
        <begin position="479"/>
        <end position="508"/>
    </location>
</feature>
<dbReference type="EMBL" id="JAYKXN010000003">
    <property type="protein sequence ID" value="KAK7304110.1"/>
    <property type="molecule type" value="Genomic_DNA"/>
</dbReference>
<evidence type="ECO:0000256" key="1">
    <source>
        <dbReference type="ARBA" id="ARBA00004123"/>
    </source>
</evidence>
<dbReference type="InterPro" id="IPR044976">
    <property type="entry name" value="FIPS5/FIPS3-like"/>
</dbReference>
<evidence type="ECO:0000313" key="7">
    <source>
        <dbReference type="EMBL" id="KAK7304110.1"/>
    </source>
</evidence>
<feature type="compositionally biased region" description="Basic and acidic residues" evidence="5">
    <location>
        <begin position="1356"/>
        <end position="1370"/>
    </location>
</feature>
<evidence type="ECO:0000256" key="4">
    <source>
        <dbReference type="ARBA" id="ARBA00023242"/>
    </source>
</evidence>
<dbReference type="GO" id="GO:0003723">
    <property type="term" value="F:RNA binding"/>
    <property type="evidence" value="ECO:0007669"/>
    <property type="project" value="TreeGrafter"/>
</dbReference>
<keyword evidence="8" id="KW-1185">Reference proteome</keyword>
<organism evidence="7 8">
    <name type="scientific">Clitoria ternatea</name>
    <name type="common">Butterfly pea</name>
    <dbReference type="NCBI Taxonomy" id="43366"/>
    <lineage>
        <taxon>Eukaryota</taxon>
        <taxon>Viridiplantae</taxon>
        <taxon>Streptophyta</taxon>
        <taxon>Embryophyta</taxon>
        <taxon>Tracheophyta</taxon>
        <taxon>Spermatophyta</taxon>
        <taxon>Magnoliopsida</taxon>
        <taxon>eudicotyledons</taxon>
        <taxon>Gunneridae</taxon>
        <taxon>Pentapetalae</taxon>
        <taxon>rosids</taxon>
        <taxon>fabids</taxon>
        <taxon>Fabales</taxon>
        <taxon>Fabaceae</taxon>
        <taxon>Papilionoideae</taxon>
        <taxon>50 kb inversion clade</taxon>
        <taxon>NPAAA clade</taxon>
        <taxon>indigoferoid/millettioid clade</taxon>
        <taxon>Phaseoleae</taxon>
        <taxon>Clitoria</taxon>
    </lineage>
</organism>
<feature type="domain" description="Pre-mRNA polyadenylation factor Fip1" evidence="6">
    <location>
        <begin position="393"/>
        <end position="435"/>
    </location>
</feature>
<feature type="compositionally biased region" description="Basic and acidic residues" evidence="5">
    <location>
        <begin position="1197"/>
        <end position="1212"/>
    </location>
</feature>
<feature type="compositionally biased region" description="Polar residues" evidence="5">
    <location>
        <begin position="632"/>
        <end position="649"/>
    </location>
</feature>
<evidence type="ECO:0000256" key="3">
    <source>
        <dbReference type="ARBA" id="ARBA00022664"/>
    </source>
</evidence>
<proteinExistence type="inferred from homology"/>
<feature type="compositionally biased region" description="Basic and acidic residues" evidence="5">
    <location>
        <begin position="616"/>
        <end position="629"/>
    </location>
</feature>
<feature type="compositionally biased region" description="Basic and acidic residues" evidence="5">
    <location>
        <begin position="673"/>
        <end position="683"/>
    </location>
</feature>
<feature type="compositionally biased region" description="Basic and acidic residues" evidence="5">
    <location>
        <begin position="725"/>
        <end position="744"/>
    </location>
</feature>
<dbReference type="InterPro" id="IPR007854">
    <property type="entry name" value="Fip1_dom"/>
</dbReference>
<feature type="compositionally biased region" description="Basic and acidic residues" evidence="5">
    <location>
        <begin position="1232"/>
        <end position="1253"/>
    </location>
</feature>
<feature type="region of interest" description="Disordered" evidence="5">
    <location>
        <begin position="1348"/>
        <end position="1379"/>
    </location>
</feature>
<feature type="compositionally biased region" description="Acidic residues" evidence="5">
    <location>
        <begin position="229"/>
        <end position="241"/>
    </location>
</feature>
<feature type="compositionally biased region" description="Basic and acidic residues" evidence="5">
    <location>
        <begin position="650"/>
        <end position="662"/>
    </location>
</feature>
<keyword evidence="3" id="KW-0507">mRNA processing</keyword>
<feature type="compositionally biased region" description="Basic and acidic residues" evidence="5">
    <location>
        <begin position="866"/>
        <end position="921"/>
    </location>
</feature>
<feature type="region of interest" description="Disordered" evidence="5">
    <location>
        <begin position="49"/>
        <end position="257"/>
    </location>
</feature>
<dbReference type="Pfam" id="PF05182">
    <property type="entry name" value="Fip1"/>
    <property type="match status" value="1"/>
</dbReference>
<evidence type="ECO:0000256" key="5">
    <source>
        <dbReference type="SAM" id="MobiDB-lite"/>
    </source>
</evidence>
<comment type="subcellular location">
    <subcellularLocation>
        <location evidence="1">Nucleus</location>
    </subcellularLocation>
</comment>
<gene>
    <name evidence="7" type="ORF">RJT34_15164</name>
</gene>
<feature type="compositionally biased region" description="Basic and acidic residues" evidence="5">
    <location>
        <begin position="961"/>
        <end position="1013"/>
    </location>
</feature>
<feature type="compositionally biased region" description="Basic and acidic residues" evidence="5">
    <location>
        <begin position="929"/>
        <end position="947"/>
    </location>
</feature>
<dbReference type="Proteomes" id="UP001359559">
    <property type="component" value="Unassembled WGS sequence"/>
</dbReference>
<feature type="compositionally biased region" description="Basic and acidic residues" evidence="5">
    <location>
        <begin position="701"/>
        <end position="712"/>
    </location>
</feature>
<dbReference type="GO" id="GO:0016607">
    <property type="term" value="C:nuclear speck"/>
    <property type="evidence" value="ECO:0007669"/>
    <property type="project" value="TreeGrafter"/>
</dbReference>
<feature type="region of interest" description="Disordered" evidence="5">
    <location>
        <begin position="961"/>
        <end position="1315"/>
    </location>
</feature>
<feature type="compositionally biased region" description="Basic and acidic residues" evidence="5">
    <location>
        <begin position="1156"/>
        <end position="1175"/>
    </location>
</feature>
<dbReference type="PANTHER" id="PTHR36884:SF1">
    <property type="entry name" value="FIP1[V]-LIKE PROTEIN"/>
    <property type="match status" value="1"/>
</dbReference>
<accession>A0AAN9JRF1</accession>
<evidence type="ECO:0000259" key="6">
    <source>
        <dbReference type="Pfam" id="PF05182"/>
    </source>
</evidence>
<keyword evidence="4" id="KW-0539">Nucleus</keyword>
<feature type="compositionally biased region" description="Basic and acidic residues" evidence="5">
    <location>
        <begin position="1020"/>
        <end position="1124"/>
    </location>
</feature>
<sequence length="1379" mass="155835">MYKTKFWHSCQTSKPSLLDQSTHASISFFHTMEDDDEFGDLYTDVLRPFAESSSAPQPHQSSPVPPSFDLNLNLNAPQIPYDTPHSNPPAPNPTQPTPSPVTTAIDDNAAAEPRLDESAGSGKIPDAGFADRASPDSKPVATDAGVEGGVEGGDPLDREVKFDIEDEDGGDVGSEPVIPGLSGGGGEGLRRMDEGDGEGDDYDSDSEDDLKIVLNENNHLAMERGGMMDGDDDDDEDEDEGLVIVTGGDPNQGVEEPEWGENATLAADGERKDAGDLAKAGGVAGAVVPKIGYSNHGFHPFHSQYKYVRPGAAQLSGATTTAPGGPTGQIRPLANMAGRGRGDWRPPGIKGAAAMQKGFHAGPGLPGWGNNAAGRGFGGGLEFTLPSHKTIFDVDIEGFEEKPWKYPNVDVSDFFNFGLNEESWKDYCKQLEQLRLESTMQSKIRVYESGRTEQEYDPDLPPELAAATGLHDVAVENANSLKSDVGQSDVMKGSGTGRVRPPLPTGRAIQVEGGYGERLPSIDTRPPRIRDSDAIIEIVLQDTEDDHSSAGNVQEPPEGGEPDREDFREDHVAVDEIPRLEPEYFDSGFPQNYNGRKKELAGRGVPFMNSSLDAIPNRDENSFFPREEPNEYSGSRGQNPRSYDRNFNSSHEERKMQRRVRDQSPPITPIRELITDNNKKEESVETMEGGHNTLSSSPVIKDVRESSVGDKDTELEDTGTADGSSKLEKEETVDKVDTLEDGVAKRQKLTSHVEQTLPNEVDDWEDSKAARSSDNSKARSASSRDNQKRREGFEEEVIQDPRSAHMGSIRPHPDEIEQGFYKREHNVKQEPERNRMAVKGRERSYPYKDRYPSPAPQLQTNTDVFDAQKDRDNPDMDWVRRDDDLYSRRVRNDEPRKRDRAKVRENERNDKDDGLHPRKQLDNGSYRASYDKDVGSRDSRHRERDEGLRIRYEAVEDYHSKRRKDEEYLRREHIDKEEILHGYRENASRRRRERDEVLDPRKRDDLQRTRDNPDDQYAARQKEEAWLVRERGDRQRDREEWHRMKQSHEEHLPKREREEGRSSVRSGRGAEEKAWVGHVRPKDEHKLPEKEYQSREATRHNDQLKRRDRIQDESLHHKGRDDAYTRGNQYTNEERRSRQERSSSRSDRVANTSDNLKAERKHREGSRKSKERDVSDLNSLGLSKRSQENQTGPTNEKGLKGSGDEERAEHVIPGHRLSRKQREDISSDDEQQDSHRGRSKLERWTSHKERDFSISKSSSLKFKDIDKDNNDASSEAGKPADEPAKAVDVDNQHLAEMRDSADMESRDADTKELGDRHLDTVERLKKRSERFKLPMPSEKDALVIKKLESEPLPSAKTEKPGDSEVKQERPARKRRWITN</sequence>
<comment type="similarity">
    <text evidence="2">Belongs to the FIP1 family.</text>
</comment>
<feature type="compositionally biased region" description="Low complexity" evidence="5">
    <location>
        <begin position="52"/>
        <end position="62"/>
    </location>
</feature>
<feature type="compositionally biased region" description="Pro residues" evidence="5">
    <location>
        <begin position="86"/>
        <end position="99"/>
    </location>
</feature>
<feature type="region of interest" description="Disordered" evidence="5">
    <location>
        <begin position="610"/>
        <end position="947"/>
    </location>
</feature>
<feature type="compositionally biased region" description="Basic and acidic residues" evidence="5">
    <location>
        <begin position="1132"/>
        <end position="1148"/>
    </location>
</feature>
<feature type="region of interest" description="Disordered" evidence="5">
    <location>
        <begin position="543"/>
        <end position="565"/>
    </location>
</feature>
<feature type="compositionally biased region" description="Basic and acidic residues" evidence="5">
    <location>
        <begin position="811"/>
        <end position="851"/>
    </location>
</feature>
<comment type="caution">
    <text evidence="7">The sequence shown here is derived from an EMBL/GenBank/DDBJ whole genome shotgun (WGS) entry which is preliminary data.</text>
</comment>
<feature type="compositionally biased region" description="Acidic residues" evidence="5">
    <location>
        <begin position="195"/>
        <end position="208"/>
    </location>
</feature>
<reference evidence="7 8" key="1">
    <citation type="submission" date="2024-01" db="EMBL/GenBank/DDBJ databases">
        <title>The genomes of 5 underutilized Papilionoideae crops provide insights into root nodulation and disease resistance.</title>
        <authorList>
            <person name="Yuan L."/>
        </authorList>
    </citation>
    <scope>NUCLEOTIDE SEQUENCE [LARGE SCALE GENOMIC DNA]</scope>
    <source>
        <strain evidence="7">LY-2023</strain>
        <tissue evidence="7">Leaf</tissue>
    </source>
</reference>
<feature type="compositionally biased region" description="Basic and acidic residues" evidence="5">
    <location>
        <begin position="766"/>
        <end position="777"/>
    </location>
</feature>